<feature type="domain" description="Dystroglycan-type cadherin-like" evidence="4">
    <location>
        <begin position="639"/>
        <end position="729"/>
    </location>
</feature>
<dbReference type="InterPro" id="IPR015919">
    <property type="entry name" value="Cadherin-like_sf"/>
</dbReference>
<keyword evidence="1" id="KW-0677">Repeat</keyword>
<name>A0ABW3QLK2_9BACT</name>
<dbReference type="InterPro" id="IPR011042">
    <property type="entry name" value="6-blade_b-propeller_TolB-like"/>
</dbReference>
<dbReference type="EMBL" id="JBHTLP010000021">
    <property type="protein sequence ID" value="MFD1144254.1"/>
    <property type="molecule type" value="Genomic_DNA"/>
</dbReference>
<keyword evidence="6" id="KW-1185">Reference proteome</keyword>
<dbReference type="InterPro" id="IPR013783">
    <property type="entry name" value="Ig-like_fold"/>
</dbReference>
<feature type="repeat" description="NHL" evidence="2">
    <location>
        <begin position="105"/>
        <end position="132"/>
    </location>
</feature>
<evidence type="ECO:0000313" key="6">
    <source>
        <dbReference type="Proteomes" id="UP001597116"/>
    </source>
</evidence>
<evidence type="ECO:0000313" key="5">
    <source>
        <dbReference type="EMBL" id="MFD1144254.1"/>
    </source>
</evidence>
<keyword evidence="3" id="KW-0732">Signal</keyword>
<dbReference type="Gene3D" id="2.120.10.30">
    <property type="entry name" value="TolB, C-terminal domain"/>
    <property type="match status" value="3"/>
</dbReference>
<protein>
    <recommendedName>
        <fullName evidence="4">Dystroglycan-type cadherin-like domain-containing protein</fullName>
    </recommendedName>
</protein>
<comment type="caution">
    <text evidence="5">The sequence shown here is derived from an EMBL/GenBank/DDBJ whole genome shotgun (WGS) entry which is preliminary data.</text>
</comment>
<dbReference type="PANTHER" id="PTHR46388:SF2">
    <property type="entry name" value="NHL REPEAT-CONTAINING PROTEIN 2"/>
    <property type="match status" value="1"/>
</dbReference>
<feature type="chain" id="PRO_5045143292" description="Dystroglycan-type cadherin-like domain-containing protein" evidence="3">
    <location>
        <begin position="21"/>
        <end position="928"/>
    </location>
</feature>
<sequence>MTTRAGALLILLFFSLTGRAQMLSTVAGTDYRGYNGDNILATEAGLNIPHAVAVDTLGNLYIADTENHRVRKVNAAGIITTVAGNGTDGYSGDGGPATQAAVGKPVSVAVDRQGNLFVADSRNHCVRKVTPAGTITTAAGTGTAGFSGDNGAASQATLNTPIALAVDRRDNLYIADNANSRIRKVTPDGLITTVAGNGTAGLSGDNGPATQAAISGLTGMVLDDKENLFFINENRIRKIDTTGTITSYTVPELNYLNSPYGIAADRLGNFIVISTRGYIYKVDPAGNVILLGGNDYYGFSGDGASIDISAFRDPLGIALDNRGNIFIADSYNYRIRRMTPVAVSPSAIVNPVCPDQPISLTATTAWGFVPTSYTWRSETYNETTKVSQPGTWTATGATPTFVAPSINDPTLFTLIATGTDGQRSATSYVVFRVSAQLSLTLALNPASSAPGSTTVTQNTPFVSVTVSGCTGGTINWTGSDGSTGTTRDIAVPTSAIGTLVYSATCTQGSCGTATSTAMVHVAPPVAKAALDGYIYGGDCESFRGWAWDYNRVNTALSVEILDGPNVIATLSAGDFRQDLLDNGKGNGYHAFRYTLPDGLKDGFRHILSARVAGSSFILKGSPRAVICQPNPTSGTNQPPTAPTLAPMTARVSQRFSAILPAFTDPEGESLTYALHGLPQTLEFNAPNRTITGSAYQVGTFLLTYSATDPNGANNSVSFALTVYPESTTSVTGNFEGYLDRVECSMLRGWVWNRDQPNTPLTVELLTEKSSGALLEWRSTVANAYRHDLEEAGKGNGAHAFSLPINGLPTDELRVRVLGSNYLLKRSPHFADLSCSYERRSADQPAGLQVRLLGNPVNDQVQVEIRGAEGQPIQLQLTDSQGRLVSQRQIERAGRVEQQTLPVGKAAPGLLFLRTTSGLNQLTLKVLRQ</sequence>
<gene>
    <name evidence="5" type="ORF">ACFQ4C_24220</name>
</gene>
<dbReference type="InterPro" id="IPR001258">
    <property type="entry name" value="NHL_repeat"/>
</dbReference>
<reference evidence="6" key="1">
    <citation type="journal article" date="2019" name="Int. J. Syst. Evol. Microbiol.">
        <title>The Global Catalogue of Microorganisms (GCM) 10K type strain sequencing project: providing services to taxonomists for standard genome sequencing and annotation.</title>
        <authorList>
            <consortium name="The Broad Institute Genomics Platform"/>
            <consortium name="The Broad Institute Genome Sequencing Center for Infectious Disease"/>
            <person name="Wu L."/>
            <person name="Ma J."/>
        </authorList>
    </citation>
    <scope>NUCLEOTIDE SEQUENCE [LARGE SCALE GENOMIC DNA]</scope>
    <source>
        <strain evidence="6">CCUG 55608</strain>
    </source>
</reference>
<dbReference type="PANTHER" id="PTHR46388">
    <property type="entry name" value="NHL REPEAT-CONTAINING PROTEIN 2"/>
    <property type="match status" value="1"/>
</dbReference>
<dbReference type="SUPFAM" id="SSF49313">
    <property type="entry name" value="Cadherin-like"/>
    <property type="match status" value="1"/>
</dbReference>
<dbReference type="SMART" id="SM00736">
    <property type="entry name" value="CADG"/>
    <property type="match status" value="1"/>
</dbReference>
<feature type="repeat" description="NHL" evidence="2">
    <location>
        <begin position="46"/>
        <end position="76"/>
    </location>
</feature>
<evidence type="ECO:0000256" key="3">
    <source>
        <dbReference type="SAM" id="SignalP"/>
    </source>
</evidence>
<accession>A0ABW3QLK2</accession>
<dbReference type="RefSeq" id="WP_265988944.1">
    <property type="nucleotide sequence ID" value="NZ_CP110973.1"/>
</dbReference>
<dbReference type="SUPFAM" id="SSF63829">
    <property type="entry name" value="Calcium-dependent phosphotriesterase"/>
    <property type="match status" value="2"/>
</dbReference>
<dbReference type="Gene3D" id="2.60.40.10">
    <property type="entry name" value="Immunoglobulins"/>
    <property type="match status" value="1"/>
</dbReference>
<organism evidence="5 6">
    <name type="scientific">Larkinella insperata</name>
    <dbReference type="NCBI Taxonomy" id="332158"/>
    <lineage>
        <taxon>Bacteria</taxon>
        <taxon>Pseudomonadati</taxon>
        <taxon>Bacteroidota</taxon>
        <taxon>Cytophagia</taxon>
        <taxon>Cytophagales</taxon>
        <taxon>Spirosomataceae</taxon>
        <taxon>Larkinella</taxon>
    </lineage>
</organism>
<dbReference type="Pfam" id="PF01436">
    <property type="entry name" value="NHL"/>
    <property type="match status" value="3"/>
</dbReference>
<dbReference type="Proteomes" id="UP001597116">
    <property type="component" value="Unassembled WGS sequence"/>
</dbReference>
<dbReference type="InterPro" id="IPR006644">
    <property type="entry name" value="Cadg"/>
</dbReference>
<dbReference type="PROSITE" id="PS51125">
    <property type="entry name" value="NHL"/>
    <property type="match status" value="2"/>
</dbReference>
<evidence type="ECO:0000256" key="1">
    <source>
        <dbReference type="ARBA" id="ARBA00022737"/>
    </source>
</evidence>
<evidence type="ECO:0000256" key="2">
    <source>
        <dbReference type="PROSITE-ProRule" id="PRU00504"/>
    </source>
</evidence>
<proteinExistence type="predicted"/>
<feature type="signal peptide" evidence="3">
    <location>
        <begin position="1"/>
        <end position="20"/>
    </location>
</feature>
<evidence type="ECO:0000259" key="4">
    <source>
        <dbReference type="SMART" id="SM00736"/>
    </source>
</evidence>